<sequence length="196" mass="21695">MLQKRETTINVRTAIEMLTGSWNDIQRSTVTGSFRKGGFGLQEEDEEEDVADEDLQCAVEPESWPLIQRRFGESGTFLNFVEADNNLAVAEDLSDESIIRMVQEGEQEEDTDMDVSDSEDSTPPMTSGEVMTVLGKVRKQIQLWPSGHDALDLADAATCARGMDSKIAAARPAQRVSFEMTSQESGQTVQCNPVER</sequence>
<feature type="region of interest" description="Disordered" evidence="1">
    <location>
        <begin position="105"/>
        <end position="128"/>
    </location>
</feature>
<keyword evidence="3" id="KW-1185">Reference proteome</keyword>
<dbReference type="AlphaFoldDB" id="A0A9D4PDU9"/>
<proteinExistence type="predicted"/>
<evidence type="ECO:0000313" key="3">
    <source>
        <dbReference type="Proteomes" id="UP000821837"/>
    </source>
</evidence>
<accession>A0A9D4PDU9</accession>
<name>A0A9D4PDU9_RHISA</name>
<reference evidence="2" key="1">
    <citation type="journal article" date="2020" name="Cell">
        <title>Large-Scale Comparative Analyses of Tick Genomes Elucidate Their Genetic Diversity and Vector Capacities.</title>
        <authorList>
            <consortium name="Tick Genome and Microbiome Consortium (TIGMIC)"/>
            <person name="Jia N."/>
            <person name="Wang J."/>
            <person name="Shi W."/>
            <person name="Du L."/>
            <person name="Sun Y."/>
            <person name="Zhan W."/>
            <person name="Jiang J.F."/>
            <person name="Wang Q."/>
            <person name="Zhang B."/>
            <person name="Ji P."/>
            <person name="Bell-Sakyi L."/>
            <person name="Cui X.M."/>
            <person name="Yuan T.T."/>
            <person name="Jiang B.G."/>
            <person name="Yang W.F."/>
            <person name="Lam T.T."/>
            <person name="Chang Q.C."/>
            <person name="Ding S.J."/>
            <person name="Wang X.J."/>
            <person name="Zhu J.G."/>
            <person name="Ruan X.D."/>
            <person name="Zhao L."/>
            <person name="Wei J.T."/>
            <person name="Ye R.Z."/>
            <person name="Que T.C."/>
            <person name="Du C.H."/>
            <person name="Zhou Y.H."/>
            <person name="Cheng J.X."/>
            <person name="Dai P.F."/>
            <person name="Guo W.B."/>
            <person name="Han X.H."/>
            <person name="Huang E.J."/>
            <person name="Li L.F."/>
            <person name="Wei W."/>
            <person name="Gao Y.C."/>
            <person name="Liu J.Z."/>
            <person name="Shao H.Z."/>
            <person name="Wang X."/>
            <person name="Wang C.C."/>
            <person name="Yang T.C."/>
            <person name="Huo Q.B."/>
            <person name="Li W."/>
            <person name="Chen H.Y."/>
            <person name="Chen S.E."/>
            <person name="Zhou L.G."/>
            <person name="Ni X.B."/>
            <person name="Tian J.H."/>
            <person name="Sheng Y."/>
            <person name="Liu T."/>
            <person name="Pan Y.S."/>
            <person name="Xia L.Y."/>
            <person name="Li J."/>
            <person name="Zhao F."/>
            <person name="Cao W.C."/>
        </authorList>
    </citation>
    <scope>NUCLEOTIDE SEQUENCE</scope>
    <source>
        <strain evidence="2">Rsan-2018</strain>
    </source>
</reference>
<feature type="compositionally biased region" description="Acidic residues" evidence="1">
    <location>
        <begin position="105"/>
        <end position="120"/>
    </location>
</feature>
<reference evidence="2" key="2">
    <citation type="submission" date="2021-09" db="EMBL/GenBank/DDBJ databases">
        <authorList>
            <person name="Jia N."/>
            <person name="Wang J."/>
            <person name="Shi W."/>
            <person name="Du L."/>
            <person name="Sun Y."/>
            <person name="Zhan W."/>
            <person name="Jiang J."/>
            <person name="Wang Q."/>
            <person name="Zhang B."/>
            <person name="Ji P."/>
            <person name="Sakyi L.B."/>
            <person name="Cui X."/>
            <person name="Yuan T."/>
            <person name="Jiang B."/>
            <person name="Yang W."/>
            <person name="Lam T.T.-Y."/>
            <person name="Chang Q."/>
            <person name="Ding S."/>
            <person name="Wang X."/>
            <person name="Zhu J."/>
            <person name="Ruan X."/>
            <person name="Zhao L."/>
            <person name="Wei J."/>
            <person name="Que T."/>
            <person name="Du C."/>
            <person name="Cheng J."/>
            <person name="Dai P."/>
            <person name="Han X."/>
            <person name="Huang E."/>
            <person name="Gao Y."/>
            <person name="Liu J."/>
            <person name="Shao H."/>
            <person name="Ye R."/>
            <person name="Li L."/>
            <person name="Wei W."/>
            <person name="Wang X."/>
            <person name="Wang C."/>
            <person name="Huo Q."/>
            <person name="Li W."/>
            <person name="Guo W."/>
            <person name="Chen H."/>
            <person name="Chen S."/>
            <person name="Zhou L."/>
            <person name="Zhou L."/>
            <person name="Ni X."/>
            <person name="Tian J."/>
            <person name="Zhou Y."/>
            <person name="Sheng Y."/>
            <person name="Liu T."/>
            <person name="Pan Y."/>
            <person name="Xia L."/>
            <person name="Li J."/>
            <person name="Zhao F."/>
            <person name="Cao W."/>
        </authorList>
    </citation>
    <scope>NUCLEOTIDE SEQUENCE</scope>
    <source>
        <strain evidence="2">Rsan-2018</strain>
        <tissue evidence="2">Larvae</tissue>
    </source>
</reference>
<dbReference type="Proteomes" id="UP000821837">
    <property type="component" value="Chromosome 8"/>
</dbReference>
<comment type="caution">
    <text evidence="2">The sequence shown here is derived from an EMBL/GenBank/DDBJ whole genome shotgun (WGS) entry which is preliminary data.</text>
</comment>
<evidence type="ECO:0000313" key="2">
    <source>
        <dbReference type="EMBL" id="KAH7939240.1"/>
    </source>
</evidence>
<organism evidence="2 3">
    <name type="scientific">Rhipicephalus sanguineus</name>
    <name type="common">Brown dog tick</name>
    <name type="synonym">Ixodes sanguineus</name>
    <dbReference type="NCBI Taxonomy" id="34632"/>
    <lineage>
        <taxon>Eukaryota</taxon>
        <taxon>Metazoa</taxon>
        <taxon>Ecdysozoa</taxon>
        <taxon>Arthropoda</taxon>
        <taxon>Chelicerata</taxon>
        <taxon>Arachnida</taxon>
        <taxon>Acari</taxon>
        <taxon>Parasitiformes</taxon>
        <taxon>Ixodida</taxon>
        <taxon>Ixodoidea</taxon>
        <taxon>Ixodidae</taxon>
        <taxon>Rhipicephalinae</taxon>
        <taxon>Rhipicephalus</taxon>
        <taxon>Rhipicephalus</taxon>
    </lineage>
</organism>
<evidence type="ECO:0000256" key="1">
    <source>
        <dbReference type="SAM" id="MobiDB-lite"/>
    </source>
</evidence>
<dbReference type="EMBL" id="JABSTV010001254">
    <property type="protein sequence ID" value="KAH7939240.1"/>
    <property type="molecule type" value="Genomic_DNA"/>
</dbReference>
<protein>
    <submittedName>
        <fullName evidence="2">Uncharacterized protein</fullName>
    </submittedName>
</protein>
<gene>
    <name evidence="2" type="ORF">HPB52_009428</name>
</gene>